<keyword evidence="10 13" id="KW-0675">Receptor</keyword>
<feature type="repeat" description="FG-GAP" evidence="12">
    <location>
        <begin position="25"/>
        <end position="88"/>
    </location>
</feature>
<evidence type="ECO:0000256" key="13">
    <source>
        <dbReference type="RuleBase" id="RU003762"/>
    </source>
</evidence>
<dbReference type="SMART" id="SM00191">
    <property type="entry name" value="Int_alpha"/>
    <property type="match status" value="4"/>
</dbReference>
<organism evidence="16 17">
    <name type="scientific">Lymnaea stagnalis</name>
    <name type="common">Great pond snail</name>
    <name type="synonym">Helix stagnalis</name>
    <dbReference type="NCBI Taxonomy" id="6523"/>
    <lineage>
        <taxon>Eukaryota</taxon>
        <taxon>Metazoa</taxon>
        <taxon>Spiralia</taxon>
        <taxon>Lophotrochozoa</taxon>
        <taxon>Mollusca</taxon>
        <taxon>Gastropoda</taxon>
        <taxon>Heterobranchia</taxon>
        <taxon>Euthyneura</taxon>
        <taxon>Panpulmonata</taxon>
        <taxon>Hygrophila</taxon>
        <taxon>Lymnaeoidea</taxon>
        <taxon>Lymnaeidae</taxon>
        <taxon>Lymnaea</taxon>
    </lineage>
</organism>
<dbReference type="Gene3D" id="2.60.40.1510">
    <property type="entry name" value="ntegrin, alpha v. Chain A, domain 3"/>
    <property type="match status" value="1"/>
</dbReference>
<dbReference type="Gene3D" id="1.20.5.930">
    <property type="entry name" value="Bicelle-embedded integrin alpha(iib) transmembrane segment"/>
    <property type="match status" value="1"/>
</dbReference>
<feature type="signal peptide" evidence="13">
    <location>
        <begin position="1"/>
        <end position="20"/>
    </location>
</feature>
<proteinExistence type="inferred from homology"/>
<comment type="similarity">
    <text evidence="2 13">Belongs to the integrin alpha chain family.</text>
</comment>
<dbReference type="InterPro" id="IPR013519">
    <property type="entry name" value="Int_alpha_beta-p"/>
</dbReference>
<gene>
    <name evidence="16" type="ORF">GSLYS_00001858001</name>
</gene>
<feature type="transmembrane region" description="Helical" evidence="13">
    <location>
        <begin position="1008"/>
        <end position="1030"/>
    </location>
</feature>
<evidence type="ECO:0000313" key="16">
    <source>
        <dbReference type="EMBL" id="CAL1527688.1"/>
    </source>
</evidence>
<dbReference type="Pfam" id="PF20805">
    <property type="entry name" value="Integrin_A_Ig_2"/>
    <property type="match status" value="1"/>
</dbReference>
<keyword evidence="6 13" id="KW-0130">Cell adhesion</keyword>
<evidence type="ECO:0000256" key="11">
    <source>
        <dbReference type="ARBA" id="ARBA00023180"/>
    </source>
</evidence>
<keyword evidence="7 13" id="KW-1133">Transmembrane helix</keyword>
<evidence type="ECO:0000256" key="3">
    <source>
        <dbReference type="ARBA" id="ARBA00022692"/>
    </source>
</evidence>
<keyword evidence="3 13" id="KW-0812">Transmembrane</keyword>
<dbReference type="InterPro" id="IPR013517">
    <property type="entry name" value="FG-GAP"/>
</dbReference>
<accession>A0AAV2H2E5</accession>
<dbReference type="InterPro" id="IPR032695">
    <property type="entry name" value="Integrin_dom_sf"/>
</dbReference>
<dbReference type="InterPro" id="IPR013649">
    <property type="entry name" value="Integrin_alpha_Ig-like_1"/>
</dbReference>
<evidence type="ECO:0000256" key="7">
    <source>
        <dbReference type="ARBA" id="ARBA00022989"/>
    </source>
</evidence>
<dbReference type="PANTHER" id="PTHR23220">
    <property type="entry name" value="INTEGRIN ALPHA"/>
    <property type="match status" value="1"/>
</dbReference>
<keyword evidence="8 13" id="KW-0401">Integrin</keyword>
<keyword evidence="5" id="KW-0677">Repeat</keyword>
<dbReference type="GO" id="GO:0007229">
    <property type="term" value="P:integrin-mediated signaling pathway"/>
    <property type="evidence" value="ECO:0007669"/>
    <property type="project" value="UniProtKB-KW"/>
</dbReference>
<protein>
    <recommendedName>
        <fullName evidence="18">Integrin alpha-2 domain-containing protein</fullName>
    </recommendedName>
</protein>
<evidence type="ECO:0000256" key="10">
    <source>
        <dbReference type="ARBA" id="ARBA00023170"/>
    </source>
</evidence>
<evidence type="ECO:0008006" key="18">
    <source>
        <dbReference type="Google" id="ProtNLM"/>
    </source>
</evidence>
<dbReference type="SUPFAM" id="SSF69179">
    <property type="entry name" value="Integrin domains"/>
    <property type="match status" value="3"/>
</dbReference>
<feature type="domain" description="Integrin alpha second immunoglobulin-like" evidence="15">
    <location>
        <begin position="613"/>
        <end position="745"/>
    </location>
</feature>
<evidence type="ECO:0000256" key="12">
    <source>
        <dbReference type="PROSITE-ProRule" id="PRU00803"/>
    </source>
</evidence>
<keyword evidence="4 13" id="KW-0732">Signal</keyword>
<feature type="domain" description="Integrin alpha first immunoglubulin-like" evidence="14">
    <location>
        <begin position="462"/>
        <end position="611"/>
    </location>
</feature>
<dbReference type="InterPro" id="IPR028994">
    <property type="entry name" value="Integrin_alpha_N"/>
</dbReference>
<comment type="caution">
    <text evidence="16">The sequence shown here is derived from an EMBL/GenBank/DDBJ whole genome shotgun (WGS) entry which is preliminary data.</text>
</comment>
<dbReference type="InterPro" id="IPR000413">
    <property type="entry name" value="Integrin_alpha"/>
</dbReference>
<dbReference type="AlphaFoldDB" id="A0AAV2H2E5"/>
<evidence type="ECO:0000313" key="17">
    <source>
        <dbReference type="Proteomes" id="UP001497497"/>
    </source>
</evidence>
<keyword evidence="11" id="KW-0325">Glycoprotein</keyword>
<dbReference type="Pfam" id="PF01839">
    <property type="entry name" value="FG-GAP"/>
    <property type="match status" value="2"/>
</dbReference>
<feature type="repeat" description="FG-GAP" evidence="12">
    <location>
        <begin position="349"/>
        <end position="407"/>
    </location>
</feature>
<dbReference type="InterPro" id="IPR048285">
    <property type="entry name" value="Integrin_alpha_Ig-like_2"/>
</dbReference>
<dbReference type="Pfam" id="PF08441">
    <property type="entry name" value="Integrin_A_Ig_1"/>
    <property type="match status" value="1"/>
</dbReference>
<dbReference type="GO" id="GO:0007160">
    <property type="term" value="P:cell-matrix adhesion"/>
    <property type="evidence" value="ECO:0007669"/>
    <property type="project" value="TreeGrafter"/>
</dbReference>
<dbReference type="InterPro" id="IPR018184">
    <property type="entry name" value="Integrin_alpha_C_CS"/>
</dbReference>
<keyword evidence="9 13" id="KW-0472">Membrane</keyword>
<evidence type="ECO:0000256" key="8">
    <source>
        <dbReference type="ARBA" id="ARBA00023037"/>
    </source>
</evidence>
<reference evidence="16 17" key="1">
    <citation type="submission" date="2024-04" db="EMBL/GenBank/DDBJ databases">
        <authorList>
            <consortium name="Genoscope - CEA"/>
            <person name="William W."/>
        </authorList>
    </citation>
    <scope>NUCLEOTIDE SEQUENCE [LARGE SCALE GENOMIC DNA]</scope>
</reference>
<feature type="repeat" description="FG-GAP" evidence="12">
    <location>
        <begin position="282"/>
        <end position="347"/>
    </location>
</feature>
<dbReference type="EMBL" id="CAXITT010000021">
    <property type="protein sequence ID" value="CAL1527688.1"/>
    <property type="molecule type" value="Genomic_DNA"/>
</dbReference>
<evidence type="ECO:0000256" key="1">
    <source>
        <dbReference type="ARBA" id="ARBA00004479"/>
    </source>
</evidence>
<dbReference type="Gene3D" id="2.60.40.1460">
    <property type="entry name" value="Integrin domains. Chain A, domain 2"/>
    <property type="match status" value="1"/>
</dbReference>
<dbReference type="PROSITE" id="PS51470">
    <property type="entry name" value="FG_GAP"/>
    <property type="match status" value="3"/>
</dbReference>
<evidence type="ECO:0000256" key="6">
    <source>
        <dbReference type="ARBA" id="ARBA00022889"/>
    </source>
</evidence>
<sequence length="1082" mass="119466">MVALYCKLLILTCVAARTTGFNINTRNIRYHSGPKGTHFGFSLAFLPTKSNSKTLDLLVGAPKQNTSIGGEQSGSLYKCTDVLGDNINCTDVGVFAKSSVIRKGTKGEGFGSTILVSDSGNITVCSPHWKTELRNVTFMLGRCASRLLDSGDIKEWTEFSSSNFYTSRIAGQVTMRNGLAAYGMSGDTDGSFVYAIGTPGVLVGEGNLQLIDQANQRSATIHYTLEDRLHTTAYSYLGYSVKLGKFCNTTVLCVAAGAPGKYKHGMVEIYAWEDRTAHKTLVAKQALSGTQAWSNFGYSLSAVDVDNDGYDELLVGAPFFSDENDKVNGFDQGRVYIFSRTEENPSYELKVTLDGSKKSYSLFGTAIAAIGDVNRDNIPDIAISAPTEDMGAGSVYIYMGTPDGFVNSPSQILTASQVLTSTGFQVRGMGFAISEGVQLAKKGYPIFVVTSVADDAILIVKSRSVVDVMFQLKTDPERVDTEKECSKLKAPCFTVQFCLNHSIRDEPYRPLNFTVNLEMDVHLPPGLKRALFVQKNETSSSIVIGQFLARKKNNCTDFTAVLQKDQVNRDRFRPIQILATYELHNSSNKDNDPILDVFKPNNATTTATFLNKCGSDNICEADLNLNSTIRYSAAGNWSSLVVNDTKEMILHIDVENKNETSFWTIVTIEVDTLGLNFFSARSSSSCRLEPAVGRSNKTTITCHLFEPLEKDKRISLNVTLDTSNLELIKKTFETRVSVMPKDLKNNPELAPDDNREMLKTDVLIIANLVIDSSSSPTEHTVTAVRQVNQKGATPSVQSSQKPMNVTHKILMLNRGPSFLPPCSVYVFIPNKLEDSSLLVLETDVQLKTADGRMVPCYENGTISNEGKFSPLENLTTTEPTVITTESTTVKEIDDYDIGMPLVRKKRQAQVKEGKIYTVSCEDDPSQCQVFVCSLSTITQPRSYVEINVTMVVDSVNIPMPSGIHTTMFLTKVLVSEPKHPLFKAWGQPVYKQTPTLFHYLPQQSGINLWVIIGSGVAGLVLITILVIILWKCGFFKRTKRMELEDLKKETKRQSQYRASMRGVDDEKMTFCAKMNDPNSDHR</sequence>
<dbReference type="SUPFAM" id="SSF69318">
    <property type="entry name" value="Integrin alpha N-terminal domain"/>
    <property type="match status" value="1"/>
</dbReference>
<evidence type="ECO:0000256" key="2">
    <source>
        <dbReference type="ARBA" id="ARBA00008054"/>
    </source>
</evidence>
<dbReference type="Gene3D" id="2.60.40.1530">
    <property type="entry name" value="ntegrin, alpha v. Chain A, domain 4"/>
    <property type="match status" value="1"/>
</dbReference>
<dbReference type="GO" id="GO:0009897">
    <property type="term" value="C:external side of plasma membrane"/>
    <property type="evidence" value="ECO:0007669"/>
    <property type="project" value="TreeGrafter"/>
</dbReference>
<evidence type="ECO:0000259" key="15">
    <source>
        <dbReference type="Pfam" id="PF20805"/>
    </source>
</evidence>
<dbReference type="PROSITE" id="PS00242">
    <property type="entry name" value="INTEGRIN_ALPHA"/>
    <property type="match status" value="1"/>
</dbReference>
<evidence type="ECO:0000259" key="14">
    <source>
        <dbReference type="Pfam" id="PF08441"/>
    </source>
</evidence>
<dbReference type="PANTHER" id="PTHR23220:SF83">
    <property type="entry name" value="INTEGRIN ALPHA-PS3-RELATED"/>
    <property type="match status" value="1"/>
</dbReference>
<evidence type="ECO:0000256" key="4">
    <source>
        <dbReference type="ARBA" id="ARBA00022729"/>
    </source>
</evidence>
<evidence type="ECO:0000256" key="5">
    <source>
        <dbReference type="ARBA" id="ARBA00022737"/>
    </source>
</evidence>
<dbReference type="PRINTS" id="PR01185">
    <property type="entry name" value="INTEGRINA"/>
</dbReference>
<feature type="chain" id="PRO_5043105423" description="Integrin alpha-2 domain-containing protein" evidence="13">
    <location>
        <begin position="21"/>
        <end position="1082"/>
    </location>
</feature>
<dbReference type="GO" id="GO:0008305">
    <property type="term" value="C:integrin complex"/>
    <property type="evidence" value="ECO:0007669"/>
    <property type="project" value="InterPro"/>
</dbReference>
<dbReference type="GO" id="GO:0005178">
    <property type="term" value="F:integrin binding"/>
    <property type="evidence" value="ECO:0007669"/>
    <property type="project" value="TreeGrafter"/>
</dbReference>
<dbReference type="GO" id="GO:0033627">
    <property type="term" value="P:cell adhesion mediated by integrin"/>
    <property type="evidence" value="ECO:0007669"/>
    <property type="project" value="TreeGrafter"/>
</dbReference>
<dbReference type="Gene3D" id="2.130.10.130">
    <property type="entry name" value="Integrin alpha, N-terminal"/>
    <property type="match status" value="1"/>
</dbReference>
<name>A0AAV2H2E5_LYMST</name>
<dbReference type="GO" id="GO:0098609">
    <property type="term" value="P:cell-cell adhesion"/>
    <property type="evidence" value="ECO:0007669"/>
    <property type="project" value="TreeGrafter"/>
</dbReference>
<evidence type="ECO:0000256" key="9">
    <source>
        <dbReference type="ARBA" id="ARBA00023136"/>
    </source>
</evidence>
<keyword evidence="17" id="KW-1185">Reference proteome</keyword>
<comment type="subcellular location">
    <subcellularLocation>
        <location evidence="1 13">Membrane</location>
        <topology evidence="1 13">Single-pass type I membrane protein</topology>
    </subcellularLocation>
</comment>
<dbReference type="Proteomes" id="UP001497497">
    <property type="component" value="Unassembled WGS sequence"/>
</dbReference>